<proteinExistence type="predicted"/>
<accession>A0A072VBK7</accession>
<reference evidence="3 5" key="2">
    <citation type="journal article" date="2014" name="BMC Genomics">
        <title>An improved genome release (version Mt4.0) for the model legume Medicago truncatula.</title>
        <authorList>
            <person name="Tang H."/>
            <person name="Krishnakumar V."/>
            <person name="Bidwell S."/>
            <person name="Rosen B."/>
            <person name="Chan A."/>
            <person name="Zhou S."/>
            <person name="Gentzbittel L."/>
            <person name="Childs K.L."/>
            <person name="Yandell M."/>
            <person name="Gundlach H."/>
            <person name="Mayer K.F."/>
            <person name="Schwartz D.C."/>
            <person name="Town C.D."/>
        </authorList>
    </citation>
    <scope>GENOME REANNOTATION</scope>
    <source>
        <strain evidence="3">A17</strain>
        <strain evidence="4 5">cv. Jemalong A17</strain>
    </source>
</reference>
<feature type="compositionally biased region" description="Pro residues" evidence="1">
    <location>
        <begin position="57"/>
        <end position="66"/>
    </location>
</feature>
<organism evidence="3 5">
    <name type="scientific">Medicago truncatula</name>
    <name type="common">Barrel medic</name>
    <name type="synonym">Medicago tribuloides</name>
    <dbReference type="NCBI Taxonomy" id="3880"/>
    <lineage>
        <taxon>Eukaryota</taxon>
        <taxon>Viridiplantae</taxon>
        <taxon>Streptophyta</taxon>
        <taxon>Embryophyta</taxon>
        <taxon>Tracheophyta</taxon>
        <taxon>Spermatophyta</taxon>
        <taxon>Magnoliopsida</taxon>
        <taxon>eudicotyledons</taxon>
        <taxon>Gunneridae</taxon>
        <taxon>Pentapetalae</taxon>
        <taxon>rosids</taxon>
        <taxon>fabids</taxon>
        <taxon>Fabales</taxon>
        <taxon>Fabaceae</taxon>
        <taxon>Papilionoideae</taxon>
        <taxon>50 kb inversion clade</taxon>
        <taxon>NPAAA clade</taxon>
        <taxon>Hologalegina</taxon>
        <taxon>IRL clade</taxon>
        <taxon>Trifolieae</taxon>
        <taxon>Medicago</taxon>
    </lineage>
</organism>
<evidence type="ECO:0000256" key="2">
    <source>
        <dbReference type="SAM" id="SignalP"/>
    </source>
</evidence>
<evidence type="ECO:0000313" key="3">
    <source>
        <dbReference type="EMBL" id="KEH38996.1"/>
    </source>
</evidence>
<evidence type="ECO:0000313" key="4">
    <source>
        <dbReference type="EnsemblPlants" id="KEH38996"/>
    </source>
</evidence>
<dbReference type="AlphaFoldDB" id="A0A072VBK7"/>
<gene>
    <name evidence="3" type="ordered locus">MTR_2g087445</name>
</gene>
<keyword evidence="5" id="KW-1185">Reference proteome</keyword>
<protein>
    <recommendedName>
        <fullName evidence="6">Transmembrane protein</fullName>
    </recommendedName>
</protein>
<evidence type="ECO:0000313" key="5">
    <source>
        <dbReference type="Proteomes" id="UP000002051"/>
    </source>
</evidence>
<evidence type="ECO:0008006" key="6">
    <source>
        <dbReference type="Google" id="ProtNLM"/>
    </source>
</evidence>
<name>A0A072VBK7_MEDTR</name>
<dbReference type="HOGENOM" id="CLU_1941211_0_0_1"/>
<reference evidence="3 5" key="1">
    <citation type="journal article" date="2011" name="Nature">
        <title>The Medicago genome provides insight into the evolution of rhizobial symbioses.</title>
        <authorList>
            <person name="Young N.D."/>
            <person name="Debelle F."/>
            <person name="Oldroyd G.E."/>
            <person name="Geurts R."/>
            <person name="Cannon S.B."/>
            <person name="Udvardi M.K."/>
            <person name="Benedito V.A."/>
            <person name="Mayer K.F."/>
            <person name="Gouzy J."/>
            <person name="Schoof H."/>
            <person name="Van de Peer Y."/>
            <person name="Proost S."/>
            <person name="Cook D.R."/>
            <person name="Meyers B.C."/>
            <person name="Spannagl M."/>
            <person name="Cheung F."/>
            <person name="De Mita S."/>
            <person name="Krishnakumar V."/>
            <person name="Gundlach H."/>
            <person name="Zhou S."/>
            <person name="Mudge J."/>
            <person name="Bharti A.K."/>
            <person name="Murray J.D."/>
            <person name="Naoumkina M.A."/>
            <person name="Rosen B."/>
            <person name="Silverstein K.A."/>
            <person name="Tang H."/>
            <person name="Rombauts S."/>
            <person name="Zhao P.X."/>
            <person name="Zhou P."/>
            <person name="Barbe V."/>
            <person name="Bardou P."/>
            <person name="Bechner M."/>
            <person name="Bellec A."/>
            <person name="Berger A."/>
            <person name="Berges H."/>
            <person name="Bidwell S."/>
            <person name="Bisseling T."/>
            <person name="Choisne N."/>
            <person name="Couloux A."/>
            <person name="Denny R."/>
            <person name="Deshpande S."/>
            <person name="Dai X."/>
            <person name="Doyle J.J."/>
            <person name="Dudez A.M."/>
            <person name="Farmer A.D."/>
            <person name="Fouteau S."/>
            <person name="Franken C."/>
            <person name="Gibelin C."/>
            <person name="Gish J."/>
            <person name="Goldstein S."/>
            <person name="Gonzalez A.J."/>
            <person name="Green P.J."/>
            <person name="Hallab A."/>
            <person name="Hartog M."/>
            <person name="Hua A."/>
            <person name="Humphray S.J."/>
            <person name="Jeong D.H."/>
            <person name="Jing Y."/>
            <person name="Jocker A."/>
            <person name="Kenton S.M."/>
            <person name="Kim D.J."/>
            <person name="Klee K."/>
            <person name="Lai H."/>
            <person name="Lang C."/>
            <person name="Lin S."/>
            <person name="Macmil S.L."/>
            <person name="Magdelenat G."/>
            <person name="Matthews L."/>
            <person name="McCorrison J."/>
            <person name="Monaghan E.L."/>
            <person name="Mun J.H."/>
            <person name="Najar F.Z."/>
            <person name="Nicholson C."/>
            <person name="Noirot C."/>
            <person name="O'Bleness M."/>
            <person name="Paule C.R."/>
            <person name="Poulain J."/>
            <person name="Prion F."/>
            <person name="Qin B."/>
            <person name="Qu C."/>
            <person name="Retzel E.F."/>
            <person name="Riddle C."/>
            <person name="Sallet E."/>
            <person name="Samain S."/>
            <person name="Samson N."/>
            <person name="Sanders I."/>
            <person name="Saurat O."/>
            <person name="Scarpelli C."/>
            <person name="Schiex T."/>
            <person name="Segurens B."/>
            <person name="Severin A.J."/>
            <person name="Sherrier D.J."/>
            <person name="Shi R."/>
            <person name="Sims S."/>
            <person name="Singer S.R."/>
            <person name="Sinharoy S."/>
            <person name="Sterck L."/>
            <person name="Viollet A."/>
            <person name="Wang B.B."/>
            <person name="Wang K."/>
            <person name="Wang M."/>
            <person name="Wang X."/>
            <person name="Warfsmann J."/>
            <person name="Weissenbach J."/>
            <person name="White D.D."/>
            <person name="White J.D."/>
            <person name="Wiley G.B."/>
            <person name="Wincker P."/>
            <person name="Xing Y."/>
            <person name="Yang L."/>
            <person name="Yao Z."/>
            <person name="Ying F."/>
            <person name="Zhai J."/>
            <person name="Zhou L."/>
            <person name="Zuber A."/>
            <person name="Denarie J."/>
            <person name="Dixon R.A."/>
            <person name="May G.D."/>
            <person name="Schwartz D.C."/>
            <person name="Rogers J."/>
            <person name="Quetier F."/>
            <person name="Town C.D."/>
            <person name="Roe B.A."/>
        </authorList>
    </citation>
    <scope>NUCLEOTIDE SEQUENCE [LARGE SCALE GENOMIC DNA]</scope>
    <source>
        <strain evidence="3">A17</strain>
        <strain evidence="4 5">cv. Jemalong A17</strain>
    </source>
</reference>
<feature type="chain" id="PRO_5014500475" description="Transmembrane protein" evidence="2">
    <location>
        <begin position="24"/>
        <end position="130"/>
    </location>
</feature>
<feature type="region of interest" description="Disordered" evidence="1">
    <location>
        <begin position="50"/>
        <end position="77"/>
    </location>
</feature>
<sequence>MASWGRVTFIFQPFCTFLHFCSLLDVLSSNPAQMGERTYHMRMTFVCENANPTLPSSTPPSPPIPGQKPAVTTDSRSEPVVATFMHMSDVGKSIERNQSKKMLGKKTKIMTEQAASWSRHVSTVVGFRRR</sequence>
<reference evidence="4" key="3">
    <citation type="submission" date="2015-04" db="UniProtKB">
        <authorList>
            <consortium name="EnsemblPlants"/>
        </authorList>
    </citation>
    <scope>IDENTIFICATION</scope>
    <source>
        <strain evidence="4">cv. Jemalong A17</strain>
    </source>
</reference>
<keyword evidence="2" id="KW-0732">Signal</keyword>
<feature type="signal peptide" evidence="2">
    <location>
        <begin position="1"/>
        <end position="23"/>
    </location>
</feature>
<dbReference type="EnsemblPlants" id="KEH38996">
    <property type="protein sequence ID" value="KEH38996"/>
    <property type="gene ID" value="MTR_2g087445"/>
</dbReference>
<dbReference type="EMBL" id="CM001218">
    <property type="protein sequence ID" value="KEH38996.1"/>
    <property type="molecule type" value="Genomic_DNA"/>
</dbReference>
<dbReference type="Proteomes" id="UP000002051">
    <property type="component" value="Chromosome 2"/>
</dbReference>
<evidence type="ECO:0000256" key="1">
    <source>
        <dbReference type="SAM" id="MobiDB-lite"/>
    </source>
</evidence>